<dbReference type="InterPro" id="IPR039421">
    <property type="entry name" value="Type_1_exporter"/>
</dbReference>
<dbReference type="Gene3D" id="3.40.50.300">
    <property type="entry name" value="P-loop containing nucleotide triphosphate hydrolases"/>
    <property type="match status" value="1"/>
</dbReference>
<dbReference type="GO" id="GO:0016887">
    <property type="term" value="F:ATP hydrolysis activity"/>
    <property type="evidence" value="ECO:0007669"/>
    <property type="project" value="InterPro"/>
</dbReference>
<dbReference type="AlphaFoldDB" id="A0A223ATT5"/>
<accession>A0A223ATT5</accession>
<evidence type="ECO:0000256" key="7">
    <source>
        <dbReference type="ARBA" id="ARBA00023136"/>
    </source>
</evidence>
<dbReference type="Pfam" id="PF00664">
    <property type="entry name" value="ABC_membrane"/>
    <property type="match status" value="1"/>
</dbReference>
<keyword evidence="3 8" id="KW-0812">Transmembrane</keyword>
<evidence type="ECO:0000256" key="2">
    <source>
        <dbReference type="ARBA" id="ARBA00022448"/>
    </source>
</evidence>
<dbReference type="SMART" id="SM00382">
    <property type="entry name" value="AAA"/>
    <property type="match status" value="1"/>
</dbReference>
<feature type="transmembrane region" description="Helical" evidence="8">
    <location>
        <begin position="136"/>
        <end position="155"/>
    </location>
</feature>
<proteinExistence type="predicted"/>
<evidence type="ECO:0000256" key="8">
    <source>
        <dbReference type="SAM" id="Phobius"/>
    </source>
</evidence>
<protein>
    <submittedName>
        <fullName evidence="11">Multidrug ABC transporter ATP-binding protein</fullName>
    </submittedName>
</protein>
<dbReference type="InterPro" id="IPR017871">
    <property type="entry name" value="ABC_transporter-like_CS"/>
</dbReference>
<evidence type="ECO:0000256" key="3">
    <source>
        <dbReference type="ARBA" id="ARBA00022692"/>
    </source>
</evidence>
<dbReference type="SUPFAM" id="SSF90123">
    <property type="entry name" value="ABC transporter transmembrane region"/>
    <property type="match status" value="1"/>
</dbReference>
<feature type="transmembrane region" description="Helical" evidence="8">
    <location>
        <begin position="20"/>
        <end position="45"/>
    </location>
</feature>
<dbReference type="GO" id="GO:0005886">
    <property type="term" value="C:plasma membrane"/>
    <property type="evidence" value="ECO:0007669"/>
    <property type="project" value="UniProtKB-SubCell"/>
</dbReference>
<dbReference type="FunFam" id="3.40.50.300:FF:000287">
    <property type="entry name" value="Multidrug ABC transporter ATP-binding protein"/>
    <property type="match status" value="1"/>
</dbReference>
<evidence type="ECO:0000313" key="11">
    <source>
        <dbReference type="EMBL" id="ASS38386.1"/>
    </source>
</evidence>
<comment type="subcellular location">
    <subcellularLocation>
        <location evidence="1">Cell membrane</location>
        <topology evidence="1">Multi-pass membrane protein</topology>
    </subcellularLocation>
</comment>
<dbReference type="InterPro" id="IPR027417">
    <property type="entry name" value="P-loop_NTPase"/>
</dbReference>
<keyword evidence="5 11" id="KW-0067">ATP-binding</keyword>
<name>A0A223ATT5_9FIRM</name>
<feature type="transmembrane region" description="Helical" evidence="8">
    <location>
        <begin position="161"/>
        <end position="179"/>
    </location>
</feature>
<feature type="transmembrane region" description="Helical" evidence="8">
    <location>
        <begin position="275"/>
        <end position="292"/>
    </location>
</feature>
<keyword evidence="12" id="KW-1185">Reference proteome</keyword>
<dbReference type="Gene3D" id="1.20.1560.10">
    <property type="entry name" value="ABC transporter type 1, transmembrane domain"/>
    <property type="match status" value="1"/>
</dbReference>
<sequence>MFKILMKFFEFSGTENKKRYYESIVLGIIEAIGQAMKIPAIYILVKDVVRGDVTYKTILLSLAVLIGGMVVQCIVSRRSKMLQTVAGYTTCAGKRIEIAEHLRYVPMGYFNETSLGNITSITTNTMELLADIATRVVMLTLGGTLESCLITLLLLIFDLRIGAVALVGLLIFFVINSLLQRHSVDVSKQKLDTDTAMIGEILEFIQGIAEAKNFKLIGENNKKLDNCIDDASRANIRMEFKIVPFTTLQSWIIKMTGVTMCMLSLRFYFAGTMDLETTIVMMIASFLMYAALDSAGNFSALLRAVDISVDKAKSVLAIENMDIDGEYIETETQNIEMDHVDFAYDTRKVIDDISLSIPEKTTAAFVGPSGSGKTTICHLIARFWDVQSGQVKLDNRDVRVYNMNSLMENFSFVFQSVYLFHDTIANNIRFGQPEASMDMVIDAAKRACCHDFISELPDGYDTILGEAGASLSGGQKQRISIARAIMKDAPIIILDEATANVDPENERELMLAIKELTKEKTILMIAHRLKTVRNADRIYVIDKGRIAQQGTHEELMKDKGIYRDFVSARSEAIGWKL</sequence>
<evidence type="ECO:0000256" key="4">
    <source>
        <dbReference type="ARBA" id="ARBA00022741"/>
    </source>
</evidence>
<dbReference type="RefSeq" id="WP_094234621.1">
    <property type="nucleotide sequence ID" value="NZ_CP016199.1"/>
</dbReference>
<feature type="domain" description="ABC transporter" evidence="9">
    <location>
        <begin position="335"/>
        <end position="568"/>
    </location>
</feature>
<gene>
    <name evidence="11" type="ORF">AXF17_08260</name>
</gene>
<evidence type="ECO:0000259" key="9">
    <source>
        <dbReference type="PROSITE" id="PS50893"/>
    </source>
</evidence>
<dbReference type="SUPFAM" id="SSF52540">
    <property type="entry name" value="P-loop containing nucleoside triphosphate hydrolases"/>
    <property type="match status" value="1"/>
</dbReference>
<dbReference type="InterPro" id="IPR036640">
    <property type="entry name" value="ABC1_TM_sf"/>
</dbReference>
<dbReference type="GO" id="GO:0034040">
    <property type="term" value="F:ATPase-coupled lipid transmembrane transporter activity"/>
    <property type="evidence" value="ECO:0007669"/>
    <property type="project" value="TreeGrafter"/>
</dbReference>
<dbReference type="PANTHER" id="PTHR24221:SF397">
    <property type="entry name" value="ABC TRANSPORTER, ATP-BINDING TRANSMEMBRANE PROTEIN"/>
    <property type="match status" value="1"/>
</dbReference>
<dbReference type="PANTHER" id="PTHR24221">
    <property type="entry name" value="ATP-BINDING CASSETTE SUB-FAMILY B"/>
    <property type="match status" value="1"/>
</dbReference>
<feature type="transmembrane region" description="Helical" evidence="8">
    <location>
        <begin position="57"/>
        <end position="75"/>
    </location>
</feature>
<evidence type="ECO:0000259" key="10">
    <source>
        <dbReference type="PROSITE" id="PS50929"/>
    </source>
</evidence>
<keyword evidence="2" id="KW-0813">Transport</keyword>
<reference evidence="12" key="1">
    <citation type="submission" date="2016-05" db="EMBL/GenBank/DDBJ databases">
        <authorList>
            <person name="Holder M.E."/>
            <person name="Ajami N.J."/>
            <person name="Petrosino J.F."/>
        </authorList>
    </citation>
    <scope>NUCLEOTIDE SEQUENCE [LARGE SCALE GENOMIC DNA]</scope>
    <source>
        <strain evidence="12">ATCC 700696</strain>
    </source>
</reference>
<evidence type="ECO:0000313" key="12">
    <source>
        <dbReference type="Proteomes" id="UP000214689"/>
    </source>
</evidence>
<keyword evidence="6 8" id="KW-1133">Transmembrane helix</keyword>
<evidence type="ECO:0000256" key="6">
    <source>
        <dbReference type="ARBA" id="ARBA00022989"/>
    </source>
</evidence>
<keyword evidence="4" id="KW-0547">Nucleotide-binding</keyword>
<dbReference type="Proteomes" id="UP000214689">
    <property type="component" value="Chromosome"/>
</dbReference>
<dbReference type="PROSITE" id="PS00211">
    <property type="entry name" value="ABC_TRANSPORTER_1"/>
    <property type="match status" value="1"/>
</dbReference>
<dbReference type="PROSITE" id="PS50929">
    <property type="entry name" value="ABC_TM1F"/>
    <property type="match status" value="1"/>
</dbReference>
<evidence type="ECO:0000256" key="1">
    <source>
        <dbReference type="ARBA" id="ARBA00004651"/>
    </source>
</evidence>
<feature type="transmembrane region" description="Helical" evidence="8">
    <location>
        <begin position="251"/>
        <end position="269"/>
    </location>
</feature>
<dbReference type="InterPro" id="IPR003439">
    <property type="entry name" value="ABC_transporter-like_ATP-bd"/>
</dbReference>
<dbReference type="InterPro" id="IPR003593">
    <property type="entry name" value="AAA+_ATPase"/>
</dbReference>
<dbReference type="PROSITE" id="PS50893">
    <property type="entry name" value="ABC_TRANSPORTER_2"/>
    <property type="match status" value="1"/>
</dbReference>
<evidence type="ECO:0000256" key="5">
    <source>
        <dbReference type="ARBA" id="ARBA00022840"/>
    </source>
</evidence>
<dbReference type="EMBL" id="CP016199">
    <property type="protein sequence ID" value="ASS38386.1"/>
    <property type="molecule type" value="Genomic_DNA"/>
</dbReference>
<keyword evidence="7 8" id="KW-0472">Membrane</keyword>
<organism evidence="11 12">
    <name type="scientific">Mogibacterium pumilum</name>
    <dbReference type="NCBI Taxonomy" id="86332"/>
    <lineage>
        <taxon>Bacteria</taxon>
        <taxon>Bacillati</taxon>
        <taxon>Bacillota</taxon>
        <taxon>Clostridia</taxon>
        <taxon>Peptostreptococcales</taxon>
        <taxon>Anaerovoracaceae</taxon>
        <taxon>Mogibacterium</taxon>
    </lineage>
</organism>
<dbReference type="Pfam" id="PF00005">
    <property type="entry name" value="ABC_tran"/>
    <property type="match status" value="1"/>
</dbReference>
<dbReference type="GO" id="GO:0005524">
    <property type="term" value="F:ATP binding"/>
    <property type="evidence" value="ECO:0007669"/>
    <property type="project" value="UniProtKB-KW"/>
</dbReference>
<dbReference type="InterPro" id="IPR011527">
    <property type="entry name" value="ABC1_TM_dom"/>
</dbReference>
<dbReference type="GO" id="GO:0140359">
    <property type="term" value="F:ABC-type transporter activity"/>
    <property type="evidence" value="ECO:0007669"/>
    <property type="project" value="InterPro"/>
</dbReference>
<feature type="domain" description="ABC transmembrane type-1" evidence="10">
    <location>
        <begin position="23"/>
        <end position="304"/>
    </location>
</feature>
<dbReference type="OrthoDB" id="9762778at2"/>